<dbReference type="EMBL" id="CP045201">
    <property type="protein sequence ID" value="QOL82671.1"/>
    <property type="molecule type" value="Genomic_DNA"/>
</dbReference>
<evidence type="ECO:0000313" key="2">
    <source>
        <dbReference type="EMBL" id="QOL82671.1"/>
    </source>
</evidence>
<dbReference type="GO" id="GO:0019171">
    <property type="term" value="F:(3R)-hydroxyacyl-[acyl-carrier-protein] dehydratase activity"/>
    <property type="evidence" value="ECO:0007669"/>
    <property type="project" value="TreeGrafter"/>
</dbReference>
<dbReference type="SUPFAM" id="SSF54637">
    <property type="entry name" value="Thioesterase/thiol ester dehydrase-isomerase"/>
    <property type="match status" value="2"/>
</dbReference>
<name>A0A7L9WQS6_9RHOB</name>
<dbReference type="InterPro" id="IPR039569">
    <property type="entry name" value="FAS1-like_DH_region"/>
</dbReference>
<dbReference type="AlphaFoldDB" id="A0A7L9WQS6"/>
<keyword evidence="3" id="KW-1185">Reference proteome</keyword>
<reference evidence="2 3" key="1">
    <citation type="submission" date="2019-10" db="EMBL/GenBank/DDBJ databases">
        <title>Pseudopuniceibacterium sp. HQ09 islated from Antarctica.</title>
        <authorList>
            <person name="Liao L."/>
            <person name="Su S."/>
            <person name="Chen B."/>
            <person name="Yu Y."/>
        </authorList>
    </citation>
    <scope>NUCLEOTIDE SEQUENCE [LARGE SCALE GENOMIC DNA]</scope>
    <source>
        <strain evidence="2 3">HQ09</strain>
    </source>
</reference>
<dbReference type="KEGG" id="pshq:F3W81_18710"/>
<sequence length="276" mass="30762">MTDTPEHWIGRSRRLSDVITRRMVEEYRVTLGARCGPGDVPAGFQWCLSPDVAPRSDLGRDGHPRPGLFLPQLPLPRRMWAGGDITVVRPFRLGETVTRTSTISDVTFKQGRSGDLGFVTVRHEHEGEDGICVTERQDIVYRADPDPEQPVRLPAPGDLWTPRKVWEVTPDATMLFRYSALTFNGHRIHYDYPYATQVEGYGGLVVHGPLQATWMQNLAASLVGSQQMSFRYRGMSPLFAGQPVCVEAIDAEDGLQLRVRRLSDGVVTMQGSAEAT</sequence>
<dbReference type="RefSeq" id="WP_193080945.1">
    <property type="nucleotide sequence ID" value="NZ_CP045201.1"/>
</dbReference>
<dbReference type="InterPro" id="IPR052741">
    <property type="entry name" value="Mitochondrial_HTD2"/>
</dbReference>
<evidence type="ECO:0000259" key="1">
    <source>
        <dbReference type="Pfam" id="PF13452"/>
    </source>
</evidence>
<protein>
    <recommendedName>
        <fullName evidence="1">FAS1-like dehydratase domain-containing protein</fullName>
    </recommendedName>
</protein>
<dbReference type="Pfam" id="PF13452">
    <property type="entry name" value="FAS1_DH_region"/>
    <property type="match status" value="1"/>
</dbReference>
<accession>A0A7L9WQS6</accession>
<organism evidence="2 3">
    <name type="scientific">Pseudooceanicola spongiae</name>
    <dbReference type="NCBI Taxonomy" id="2613965"/>
    <lineage>
        <taxon>Bacteria</taxon>
        <taxon>Pseudomonadati</taxon>
        <taxon>Pseudomonadota</taxon>
        <taxon>Alphaproteobacteria</taxon>
        <taxon>Rhodobacterales</taxon>
        <taxon>Paracoccaceae</taxon>
        <taxon>Pseudooceanicola</taxon>
    </lineage>
</organism>
<feature type="domain" description="FAS1-like dehydratase" evidence="1">
    <location>
        <begin position="12"/>
        <end position="135"/>
    </location>
</feature>
<proteinExistence type="predicted"/>
<dbReference type="Proteomes" id="UP000594118">
    <property type="component" value="Chromosome"/>
</dbReference>
<evidence type="ECO:0000313" key="3">
    <source>
        <dbReference type="Proteomes" id="UP000594118"/>
    </source>
</evidence>
<gene>
    <name evidence="2" type="ORF">F3W81_18710</name>
</gene>
<dbReference type="Gene3D" id="3.10.129.10">
    <property type="entry name" value="Hotdog Thioesterase"/>
    <property type="match status" value="2"/>
</dbReference>
<dbReference type="PANTHER" id="PTHR28152:SF1">
    <property type="entry name" value="HYDROXYACYL-THIOESTER DEHYDRATASE TYPE 2, MITOCHONDRIAL"/>
    <property type="match status" value="1"/>
</dbReference>
<dbReference type="InterPro" id="IPR029069">
    <property type="entry name" value="HotDog_dom_sf"/>
</dbReference>
<dbReference type="PANTHER" id="PTHR28152">
    <property type="entry name" value="HYDROXYACYL-THIOESTER DEHYDRATASE TYPE 2, MITOCHONDRIAL"/>
    <property type="match status" value="1"/>
</dbReference>